<comment type="caution">
    <text evidence="2">The sequence shown here is derived from an EMBL/GenBank/DDBJ whole genome shotgun (WGS) entry which is preliminary data.</text>
</comment>
<reference evidence="2 3" key="1">
    <citation type="submission" date="2019-07" db="EMBL/GenBank/DDBJ databases">
        <title>Genomic Encyclopedia of Type Strains, Phase III (KMG-III): the genomes of soil and plant-associated and newly described type strains.</title>
        <authorList>
            <person name="Whitman W."/>
        </authorList>
    </citation>
    <scope>NUCLEOTIDE SEQUENCE [LARGE SCALE GENOMIC DNA]</scope>
    <source>
        <strain evidence="2 3">BL24</strain>
    </source>
</reference>
<keyword evidence="1" id="KW-1133">Transmembrane helix</keyword>
<dbReference type="OrthoDB" id="2628935at2"/>
<gene>
    <name evidence="2" type="ORF">BCM02_11135</name>
</gene>
<accession>A0A5S5BTM4</accession>
<feature type="transmembrane region" description="Helical" evidence="1">
    <location>
        <begin position="96"/>
        <end position="114"/>
    </location>
</feature>
<name>A0A5S5BTM4_9BACL</name>
<evidence type="ECO:0000313" key="3">
    <source>
        <dbReference type="Proteomes" id="UP000323257"/>
    </source>
</evidence>
<organism evidence="2 3">
    <name type="scientific">Paenibacillus methanolicus</name>
    <dbReference type="NCBI Taxonomy" id="582686"/>
    <lineage>
        <taxon>Bacteria</taxon>
        <taxon>Bacillati</taxon>
        <taxon>Bacillota</taxon>
        <taxon>Bacilli</taxon>
        <taxon>Bacillales</taxon>
        <taxon>Paenibacillaceae</taxon>
        <taxon>Paenibacillus</taxon>
    </lineage>
</organism>
<dbReference type="EMBL" id="VNHS01000011">
    <property type="protein sequence ID" value="TYP70531.1"/>
    <property type="molecule type" value="Genomic_DNA"/>
</dbReference>
<dbReference type="Proteomes" id="UP000323257">
    <property type="component" value="Unassembled WGS sequence"/>
</dbReference>
<protein>
    <submittedName>
        <fullName evidence="2">Uncharacterized protein</fullName>
    </submittedName>
</protein>
<feature type="transmembrane region" description="Helical" evidence="1">
    <location>
        <begin position="66"/>
        <end position="84"/>
    </location>
</feature>
<sequence>MMHIGVVAALLVINWKQAAFAKWRSYHATILYIIVCDLTYHYLCSRYPLWVYELHRPIGSRFATELLYTLLFLPLTALLYLARYPWERNWAAKGRYMLGWIAAYASWEWLFLSLKGISHHNGWSMTWSLLFYCEMFPMLALHSKRPRTAYALSVVCAGVWLVLFRVPLL</sequence>
<feature type="transmembrane region" description="Helical" evidence="1">
    <location>
        <begin position="28"/>
        <end position="45"/>
    </location>
</feature>
<evidence type="ECO:0000313" key="2">
    <source>
        <dbReference type="EMBL" id="TYP70531.1"/>
    </source>
</evidence>
<dbReference type="NCBIfam" id="NF041644">
    <property type="entry name" value="CBO0543_fam"/>
    <property type="match status" value="1"/>
</dbReference>
<evidence type="ECO:0000256" key="1">
    <source>
        <dbReference type="SAM" id="Phobius"/>
    </source>
</evidence>
<keyword evidence="1" id="KW-0812">Transmembrane</keyword>
<keyword evidence="1" id="KW-0472">Membrane</keyword>
<dbReference type="AlphaFoldDB" id="A0A5S5BTM4"/>
<proteinExistence type="predicted"/>
<keyword evidence="3" id="KW-1185">Reference proteome</keyword>
<dbReference type="InterPro" id="IPR048147">
    <property type="entry name" value="CBO0543-like"/>
</dbReference>
<feature type="transmembrane region" description="Helical" evidence="1">
    <location>
        <begin position="126"/>
        <end position="143"/>
    </location>
</feature>
<feature type="transmembrane region" description="Helical" evidence="1">
    <location>
        <begin position="149"/>
        <end position="168"/>
    </location>
</feature>
<dbReference type="RefSeq" id="WP_148932110.1">
    <property type="nucleotide sequence ID" value="NZ_VNHS01000011.1"/>
</dbReference>